<dbReference type="AlphaFoldDB" id="A0A2T0BAK3"/>
<sequence length="550" mass="62368">MKSIEEKLKVAIYSRKSVFTGKGESIENQIEMCKDYYCKMYGTEDEFVIYEDEGFSGGNINRPKFQELLKDIVSNKFNSLICYRLDRISRNVADFSKTLELLQNHNVSFISIREQFDTSTPIGRAMVYVSSVFAQLERETIAERIRDNMLELSKTGRWLGGQTPLGFDSERIVYIDEEFKERSLSKLIPIDSELKIVNFIFSKYLSKGSIHMVLKELLSTSAKGKNGGEFASMSVDDILRNPVYVQSDEIIKEFYVTKGITFCGQPNGNGIMLYNKRSSKNKYRDISEWIGSVGKHEGVISSSDWIKVQENLDKNSKKTNPRQGTSKRALLTGVLKCAKCGSPMRVSYGRVKPDGTKNHYYICNMKAHSCGSRCNNPNANGTIMDNDVIAALMNYNEEILLKKFKEQAASYKDISIENSIENMDNTISNLKIKADNLISQLSKTSNSTTQNLLLGKIDVISNEIDALKLQHADIYNNKRESSINLENIKIVIDSFSNFIKLCTSIKNLESIDDENIRIALRTLIDRIVNKITYDGVTNEVSIDIWGIKKN</sequence>
<dbReference type="CDD" id="cd03768">
    <property type="entry name" value="SR_ResInv"/>
    <property type="match status" value="1"/>
</dbReference>
<name>A0A2T0BAK3_9CLOT</name>
<evidence type="ECO:0000259" key="2">
    <source>
        <dbReference type="PROSITE" id="PS51737"/>
    </source>
</evidence>
<dbReference type="PROSITE" id="PS51736">
    <property type="entry name" value="RECOMBINASES_3"/>
    <property type="match status" value="1"/>
</dbReference>
<proteinExistence type="predicted"/>
<dbReference type="PROSITE" id="PS51737">
    <property type="entry name" value="RECOMBINASE_DNA_BIND"/>
    <property type="match status" value="1"/>
</dbReference>
<dbReference type="Gene3D" id="3.90.1750.20">
    <property type="entry name" value="Putative Large Serine Recombinase, Chain B, Domain 2"/>
    <property type="match status" value="1"/>
</dbReference>
<dbReference type="PANTHER" id="PTHR30461">
    <property type="entry name" value="DNA-INVERTASE FROM LAMBDOID PROPHAGE"/>
    <property type="match status" value="1"/>
</dbReference>
<dbReference type="GO" id="GO:0003677">
    <property type="term" value="F:DNA binding"/>
    <property type="evidence" value="ECO:0007669"/>
    <property type="project" value="InterPro"/>
</dbReference>
<accession>A0A2T0BAK3</accession>
<feature type="domain" description="Recombinase" evidence="2">
    <location>
        <begin position="164"/>
        <end position="318"/>
    </location>
</feature>
<keyword evidence="4" id="KW-1185">Reference proteome</keyword>
<dbReference type="InterPro" id="IPR025827">
    <property type="entry name" value="Zn_ribbon_recom_dom"/>
</dbReference>
<dbReference type="EMBL" id="PVXQ01000041">
    <property type="protein sequence ID" value="PRR80872.1"/>
    <property type="molecule type" value="Genomic_DNA"/>
</dbReference>
<dbReference type="OrthoDB" id="9781670at2"/>
<feature type="domain" description="Resolvase/invertase-type recombinase catalytic" evidence="1">
    <location>
        <begin position="9"/>
        <end position="156"/>
    </location>
</feature>
<dbReference type="InterPro" id="IPR050639">
    <property type="entry name" value="SSR_resolvase"/>
</dbReference>
<dbReference type="Proteomes" id="UP000239471">
    <property type="component" value="Unassembled WGS sequence"/>
</dbReference>
<dbReference type="Gene3D" id="3.40.50.1390">
    <property type="entry name" value="Resolvase, N-terminal catalytic domain"/>
    <property type="match status" value="1"/>
</dbReference>
<dbReference type="Pfam" id="PF00239">
    <property type="entry name" value="Resolvase"/>
    <property type="match status" value="1"/>
</dbReference>
<dbReference type="InterPro" id="IPR011109">
    <property type="entry name" value="DNA_bind_recombinase_dom"/>
</dbReference>
<dbReference type="InterPro" id="IPR036162">
    <property type="entry name" value="Resolvase-like_N_sf"/>
</dbReference>
<dbReference type="InterPro" id="IPR006119">
    <property type="entry name" value="Resolv_N"/>
</dbReference>
<organism evidence="3 4">
    <name type="scientific">Clostridium vincentii</name>
    <dbReference type="NCBI Taxonomy" id="52704"/>
    <lineage>
        <taxon>Bacteria</taxon>
        <taxon>Bacillati</taxon>
        <taxon>Bacillota</taxon>
        <taxon>Clostridia</taxon>
        <taxon>Eubacteriales</taxon>
        <taxon>Clostridiaceae</taxon>
        <taxon>Clostridium</taxon>
    </lineage>
</organism>
<reference evidence="3 4" key="1">
    <citation type="submission" date="2018-03" db="EMBL/GenBank/DDBJ databases">
        <title>Genome sequence of Clostridium vincentii DSM 10228.</title>
        <authorList>
            <person name="Poehlein A."/>
            <person name="Daniel R."/>
        </authorList>
    </citation>
    <scope>NUCLEOTIDE SEQUENCE [LARGE SCALE GENOMIC DNA]</scope>
    <source>
        <strain evidence="3 4">DSM 10228</strain>
    </source>
</reference>
<dbReference type="SUPFAM" id="SSF53041">
    <property type="entry name" value="Resolvase-like"/>
    <property type="match status" value="1"/>
</dbReference>
<dbReference type="RefSeq" id="WP_106060835.1">
    <property type="nucleotide sequence ID" value="NZ_PVXQ01000041.1"/>
</dbReference>
<dbReference type="PANTHER" id="PTHR30461:SF23">
    <property type="entry name" value="DNA RECOMBINASE-RELATED"/>
    <property type="match status" value="1"/>
</dbReference>
<dbReference type="GO" id="GO:0000150">
    <property type="term" value="F:DNA strand exchange activity"/>
    <property type="evidence" value="ECO:0007669"/>
    <property type="project" value="InterPro"/>
</dbReference>
<dbReference type="InterPro" id="IPR038109">
    <property type="entry name" value="DNA_bind_recomb_sf"/>
</dbReference>
<evidence type="ECO:0000259" key="1">
    <source>
        <dbReference type="PROSITE" id="PS51736"/>
    </source>
</evidence>
<dbReference type="Pfam" id="PF13408">
    <property type="entry name" value="Zn_ribbon_recom"/>
    <property type="match status" value="1"/>
</dbReference>
<dbReference type="Pfam" id="PF07508">
    <property type="entry name" value="Recombinase"/>
    <property type="match status" value="1"/>
</dbReference>
<protein>
    <submittedName>
        <fullName evidence="3">DNA-invertase hin</fullName>
    </submittedName>
</protein>
<evidence type="ECO:0000313" key="4">
    <source>
        <dbReference type="Proteomes" id="UP000239471"/>
    </source>
</evidence>
<gene>
    <name evidence="3" type="primary">hin_1</name>
    <name evidence="3" type="ORF">CLVI_29300</name>
</gene>
<evidence type="ECO:0000313" key="3">
    <source>
        <dbReference type="EMBL" id="PRR80872.1"/>
    </source>
</evidence>
<comment type="caution">
    <text evidence="3">The sequence shown here is derived from an EMBL/GenBank/DDBJ whole genome shotgun (WGS) entry which is preliminary data.</text>
</comment>
<dbReference type="SMART" id="SM00857">
    <property type="entry name" value="Resolvase"/>
    <property type="match status" value="1"/>
</dbReference>